<dbReference type="Proteomes" id="UP001519535">
    <property type="component" value="Unassembled WGS sequence"/>
</dbReference>
<protein>
    <submittedName>
        <fullName evidence="1">SIR2 family protein</fullName>
    </submittedName>
</protein>
<dbReference type="SUPFAM" id="SSF52467">
    <property type="entry name" value="DHS-like NAD/FAD-binding domain"/>
    <property type="match status" value="1"/>
</dbReference>
<dbReference type="RefSeq" id="WP_214091433.1">
    <property type="nucleotide sequence ID" value="NZ_JAHCLR010000003.1"/>
</dbReference>
<sequence length="638" mass="68848">MTTDDPYLPLAFSLASSPGAYAVLAGAGISKGAGLPSAWDIVVDLVRQIAQRDKAAITINDTNAEQWYSDNYGKALTYSSVIEEVARTPHERQALLRGYFEPADEETQAIVPKPSPAHRAIAQLVEMGIIRVIVTMNFDRLFEQALAERGIQPTIVATEADAQGVGPLRLVQACVIHLHGDYLNPTSMLNTEAELRGYPPHMGQLLTHILGDYGLLAAGWSVTHDIALREAAAAHCTNRFSLGWIEPGQITDAARELIDTRSATVLSTTADDAFARLADQIIAIREKRARHPLTVQVAASRIKRQLDGQRPAISAHDMLADELTRLRQQPAFALTDYNGNDQGRFEQLLSQVIEASRVPAAAIAVLAYWGESTTDRWWTPDLQRFARPAPQSGSLWLINLPLVAASILFYSAGVASVAAQDYTRVARLFGLDGEPISSIGGPAPLMTMLAPNPGATGLSEPDHHDAVATVLTEALGVGGDVVDDAWQLFEIVRLAKQLMNDTDVAAAAVALASADRRAEATREHDPAAIATAAREKREILDQVAFRCHPTGLHLLAADKSYAAGAGRRWGSPSAERLAAEVNREGQLHPLVIAFDAEPVNIELALHAVSRAVGEAAEKHPANWVSGILPNEIWLDTNH</sequence>
<reference evidence="1 2" key="1">
    <citation type="submission" date="2021-05" db="EMBL/GenBank/DDBJ databases">
        <title>Mycobacterium acidophilum sp. nov., an extremely acid-tolerant member of the genus Mycobacterium.</title>
        <authorList>
            <person name="Xia J."/>
        </authorList>
    </citation>
    <scope>NUCLEOTIDE SEQUENCE [LARGE SCALE GENOMIC DNA]</scope>
    <source>
        <strain evidence="1 2">M1</strain>
    </source>
</reference>
<dbReference type="Pfam" id="PF13289">
    <property type="entry name" value="SIR2_2"/>
    <property type="match status" value="1"/>
</dbReference>
<evidence type="ECO:0000313" key="1">
    <source>
        <dbReference type="EMBL" id="MBS9532559.1"/>
    </source>
</evidence>
<name>A0ABS5REE3_9MYCO</name>
<dbReference type="EMBL" id="JAHCLR010000003">
    <property type="protein sequence ID" value="MBS9532559.1"/>
    <property type="molecule type" value="Genomic_DNA"/>
</dbReference>
<accession>A0ABS5REE3</accession>
<keyword evidence="2" id="KW-1185">Reference proteome</keyword>
<evidence type="ECO:0000313" key="2">
    <source>
        <dbReference type="Proteomes" id="UP001519535"/>
    </source>
</evidence>
<dbReference type="InterPro" id="IPR029035">
    <property type="entry name" value="DHS-like_NAD/FAD-binding_dom"/>
</dbReference>
<organism evidence="1 2">
    <name type="scientific">Mycolicibacter acidiphilus</name>
    <dbReference type="NCBI Taxonomy" id="2835306"/>
    <lineage>
        <taxon>Bacteria</taxon>
        <taxon>Bacillati</taxon>
        <taxon>Actinomycetota</taxon>
        <taxon>Actinomycetes</taxon>
        <taxon>Mycobacteriales</taxon>
        <taxon>Mycobacteriaceae</taxon>
        <taxon>Mycolicibacter</taxon>
    </lineage>
</organism>
<gene>
    <name evidence="1" type="ORF">KIH27_03040</name>
</gene>
<dbReference type="Gene3D" id="3.40.50.1220">
    <property type="entry name" value="TPP-binding domain"/>
    <property type="match status" value="1"/>
</dbReference>
<comment type="caution">
    <text evidence="1">The sequence shown here is derived from an EMBL/GenBank/DDBJ whole genome shotgun (WGS) entry which is preliminary data.</text>
</comment>
<proteinExistence type="predicted"/>